<reference evidence="5" key="2">
    <citation type="submission" date="2014-06" db="EMBL/GenBank/DDBJ databases">
        <title>Draft genome sequence of Clostridium ramosum(DSM 1402).</title>
        <authorList>
            <person name="Sudarsanam P."/>
            <person name="Ley R."/>
            <person name="Guruge J."/>
            <person name="Turnbaugh P.J."/>
            <person name="Mahowald M."/>
            <person name="Liep D."/>
            <person name="Gordon J."/>
        </authorList>
    </citation>
    <scope>NUCLEOTIDE SEQUENCE</scope>
    <source>
        <strain evidence="5">DSM 1402</strain>
    </source>
</reference>
<reference evidence="5" key="1">
    <citation type="submission" date="2007-11" db="EMBL/GenBank/DDBJ databases">
        <authorList>
            <person name="Fulton L."/>
            <person name="Clifton S."/>
            <person name="Fulton B."/>
            <person name="Xu J."/>
            <person name="Minx P."/>
            <person name="Pepin K.H."/>
            <person name="Johnson M."/>
            <person name="Thiruvilangam P."/>
            <person name="Bhonagiri V."/>
            <person name="Nash W.E."/>
            <person name="Mardis E.R."/>
            <person name="Wilson R.K."/>
        </authorList>
    </citation>
    <scope>NUCLEOTIDE SEQUENCE [LARGE SCALE GENOMIC DNA]</scope>
    <source>
        <strain evidence="5">DSM 1402</strain>
    </source>
</reference>
<evidence type="ECO:0000256" key="2">
    <source>
        <dbReference type="ARBA" id="ARBA00022741"/>
    </source>
</evidence>
<dbReference type="InterPro" id="IPR027417">
    <property type="entry name" value="P-loop_NTPase"/>
</dbReference>
<organism evidence="5 6">
    <name type="scientific">Thomasclavelia ramosa DSM 1402</name>
    <dbReference type="NCBI Taxonomy" id="445974"/>
    <lineage>
        <taxon>Bacteria</taxon>
        <taxon>Bacillati</taxon>
        <taxon>Bacillota</taxon>
        <taxon>Erysipelotrichia</taxon>
        <taxon>Erysipelotrichales</taxon>
        <taxon>Coprobacillaceae</taxon>
        <taxon>Thomasclavelia</taxon>
    </lineage>
</organism>
<feature type="domain" description="Bacterial type II secretion system protein E" evidence="4">
    <location>
        <begin position="207"/>
        <end position="221"/>
    </location>
</feature>
<dbReference type="EMBL" id="ABFX02000008">
    <property type="protein sequence ID" value="EDS17690.1"/>
    <property type="molecule type" value="Genomic_DNA"/>
</dbReference>
<dbReference type="SUPFAM" id="SSF52540">
    <property type="entry name" value="P-loop containing nucleoside triphosphate hydrolases"/>
    <property type="match status" value="1"/>
</dbReference>
<dbReference type="eggNOG" id="COG2804">
    <property type="taxonomic scope" value="Bacteria"/>
</dbReference>
<gene>
    <name evidence="5" type="ORF">CLORAM_02485</name>
</gene>
<comment type="caution">
    <text evidence="5">The sequence shown here is derived from an EMBL/GenBank/DDBJ whole genome shotgun (WGS) entry which is preliminary data.</text>
</comment>
<dbReference type="Proteomes" id="UP000005798">
    <property type="component" value="Unassembled WGS sequence"/>
</dbReference>
<dbReference type="PANTHER" id="PTHR30258">
    <property type="entry name" value="TYPE II SECRETION SYSTEM PROTEIN GSPE-RELATED"/>
    <property type="match status" value="1"/>
</dbReference>
<keyword evidence="6" id="KW-1185">Reference proteome</keyword>
<dbReference type="HOGENOM" id="CLU_013446_3_0_9"/>
<dbReference type="InterPro" id="IPR001482">
    <property type="entry name" value="T2SS/T4SS_dom"/>
</dbReference>
<dbReference type="Pfam" id="PF00437">
    <property type="entry name" value="T2SSE"/>
    <property type="match status" value="1"/>
</dbReference>
<name>B0N7A2_9FIRM</name>
<dbReference type="GO" id="GO:0005524">
    <property type="term" value="F:ATP binding"/>
    <property type="evidence" value="ECO:0007669"/>
    <property type="project" value="UniProtKB-KW"/>
</dbReference>
<dbReference type="CDD" id="cd01129">
    <property type="entry name" value="PulE-GspE-like"/>
    <property type="match status" value="1"/>
</dbReference>
<evidence type="ECO:0000313" key="5">
    <source>
        <dbReference type="EMBL" id="EDS17690.1"/>
    </source>
</evidence>
<dbReference type="Gene3D" id="3.40.50.300">
    <property type="entry name" value="P-loop containing nucleotide triphosphate hydrolases"/>
    <property type="match status" value="1"/>
</dbReference>
<evidence type="ECO:0000256" key="1">
    <source>
        <dbReference type="ARBA" id="ARBA00006611"/>
    </source>
</evidence>
<keyword evidence="2" id="KW-0547">Nucleotide-binding</keyword>
<accession>B0N7A2</accession>
<keyword evidence="3" id="KW-0067">ATP-binding</keyword>
<dbReference type="GO" id="GO:0005886">
    <property type="term" value="C:plasma membrane"/>
    <property type="evidence" value="ECO:0007669"/>
    <property type="project" value="TreeGrafter"/>
</dbReference>
<dbReference type="GO" id="GO:0016887">
    <property type="term" value="F:ATP hydrolysis activity"/>
    <property type="evidence" value="ECO:0007669"/>
    <property type="project" value="TreeGrafter"/>
</dbReference>
<dbReference type="PANTHER" id="PTHR30258:SF2">
    <property type="entry name" value="COMG OPERON PROTEIN 1"/>
    <property type="match status" value="1"/>
</dbReference>
<dbReference type="Gene3D" id="3.30.450.90">
    <property type="match status" value="1"/>
</dbReference>
<proteinExistence type="inferred from homology"/>
<evidence type="ECO:0000313" key="6">
    <source>
        <dbReference type="Proteomes" id="UP000005798"/>
    </source>
</evidence>
<evidence type="ECO:0000259" key="4">
    <source>
        <dbReference type="PROSITE" id="PS00662"/>
    </source>
</evidence>
<dbReference type="PROSITE" id="PS00662">
    <property type="entry name" value="T2SP_E"/>
    <property type="match status" value="1"/>
</dbReference>
<dbReference type="AlphaFoldDB" id="B0N7A2"/>
<sequence>MIIGGIFMDELFEKILNHAINYKTSDIHILMKQKCSISFRQHGDLVLYDTFESHIGLKLFNYIRFKSNIDINYRLRPQTGHLNYIYQNQIYYLRISSLPGRELDSIVIRILNNHQQIALDKLTIFKETTVFLKHITTLEAGLFIVSGATGSGKSTTLYTLLDSINATQQRNIVTLEDPVEIKKEYCLQIQINEKLGITYNNSLKQILRHDPDVIMIGEIRDEQTARLAVTCALTGHLVLTTIHSSNCLTTIRRLLNLGLLKIDIEDVLIGIICQKMLYHKYTHQPLILPEYLNRQKILTFFNNEPVKYQTFEMNAKYLLKNNLVDYTQVAGIIYE</sequence>
<protein>
    <submittedName>
        <fullName evidence="5">Type II/IV secretion system protein</fullName>
    </submittedName>
</protein>
<evidence type="ECO:0000256" key="3">
    <source>
        <dbReference type="ARBA" id="ARBA00022840"/>
    </source>
</evidence>
<comment type="similarity">
    <text evidence="1">Belongs to the GSP E family.</text>
</comment>